<feature type="compositionally biased region" description="Low complexity" evidence="1">
    <location>
        <begin position="1"/>
        <end position="11"/>
    </location>
</feature>
<name>A0A8T0VFT5_PANVG</name>
<gene>
    <name evidence="2" type="ORF">PVAP13_2NG262112</name>
</gene>
<dbReference type="Proteomes" id="UP000823388">
    <property type="component" value="Chromosome 2N"/>
</dbReference>
<feature type="region of interest" description="Disordered" evidence="1">
    <location>
        <begin position="53"/>
        <end position="88"/>
    </location>
</feature>
<accession>A0A8T0VFT5</accession>
<dbReference type="EMBL" id="CM029040">
    <property type="protein sequence ID" value="KAG2633267.1"/>
    <property type="molecule type" value="Genomic_DNA"/>
</dbReference>
<organism evidence="2 3">
    <name type="scientific">Panicum virgatum</name>
    <name type="common">Blackwell switchgrass</name>
    <dbReference type="NCBI Taxonomy" id="38727"/>
    <lineage>
        <taxon>Eukaryota</taxon>
        <taxon>Viridiplantae</taxon>
        <taxon>Streptophyta</taxon>
        <taxon>Embryophyta</taxon>
        <taxon>Tracheophyta</taxon>
        <taxon>Spermatophyta</taxon>
        <taxon>Magnoliopsida</taxon>
        <taxon>Liliopsida</taxon>
        <taxon>Poales</taxon>
        <taxon>Poaceae</taxon>
        <taxon>PACMAD clade</taxon>
        <taxon>Panicoideae</taxon>
        <taxon>Panicodae</taxon>
        <taxon>Paniceae</taxon>
        <taxon>Panicinae</taxon>
        <taxon>Panicum</taxon>
        <taxon>Panicum sect. Hiantes</taxon>
    </lineage>
</organism>
<reference evidence="2" key="1">
    <citation type="submission" date="2020-05" db="EMBL/GenBank/DDBJ databases">
        <title>WGS assembly of Panicum virgatum.</title>
        <authorList>
            <person name="Lovell J.T."/>
            <person name="Jenkins J."/>
            <person name="Shu S."/>
            <person name="Juenger T.E."/>
            <person name="Schmutz J."/>
        </authorList>
    </citation>
    <scope>NUCLEOTIDE SEQUENCE</scope>
    <source>
        <strain evidence="2">AP13</strain>
    </source>
</reference>
<evidence type="ECO:0000256" key="1">
    <source>
        <dbReference type="SAM" id="MobiDB-lite"/>
    </source>
</evidence>
<sequence>MVGTTAAAATAPPSGDRIDLVAGGEDPGGAGVDLASSTTAALLDGLATACKGEGQGRASAREGEDGGGGGAAGEAVVSNGGGGGGGQWCRRRRKVWLFFYFL</sequence>
<feature type="region of interest" description="Disordered" evidence="1">
    <location>
        <begin position="1"/>
        <end position="24"/>
    </location>
</feature>
<keyword evidence="3" id="KW-1185">Reference proteome</keyword>
<comment type="caution">
    <text evidence="2">The sequence shown here is derived from an EMBL/GenBank/DDBJ whole genome shotgun (WGS) entry which is preliminary data.</text>
</comment>
<proteinExistence type="predicted"/>
<evidence type="ECO:0000313" key="2">
    <source>
        <dbReference type="EMBL" id="KAG2633267.1"/>
    </source>
</evidence>
<dbReference type="AlphaFoldDB" id="A0A8T0VFT5"/>
<protein>
    <submittedName>
        <fullName evidence="2">Uncharacterized protein</fullName>
    </submittedName>
</protein>
<evidence type="ECO:0000313" key="3">
    <source>
        <dbReference type="Proteomes" id="UP000823388"/>
    </source>
</evidence>